<evidence type="ECO:0000256" key="3">
    <source>
        <dbReference type="ARBA" id="ARBA00022692"/>
    </source>
</evidence>
<feature type="compositionally biased region" description="Low complexity" evidence="7">
    <location>
        <begin position="759"/>
        <end position="769"/>
    </location>
</feature>
<feature type="transmembrane region" description="Helical" evidence="8">
    <location>
        <begin position="421"/>
        <end position="441"/>
    </location>
</feature>
<feature type="transmembrane region" description="Helical" evidence="8">
    <location>
        <begin position="235"/>
        <end position="255"/>
    </location>
</feature>
<dbReference type="PANTHER" id="PTHR32468:SF0">
    <property type="entry name" value="K(+)_H(+) ANTIPORTER 1"/>
    <property type="match status" value="1"/>
</dbReference>
<evidence type="ECO:0000259" key="9">
    <source>
        <dbReference type="Pfam" id="PF00999"/>
    </source>
</evidence>
<evidence type="ECO:0000256" key="1">
    <source>
        <dbReference type="ARBA" id="ARBA00004141"/>
    </source>
</evidence>
<keyword evidence="6 8" id="KW-0472">Membrane</keyword>
<keyword evidence="2" id="KW-0813">Transport</keyword>
<feature type="domain" description="Cation/H+ exchanger transmembrane" evidence="9">
    <location>
        <begin position="46"/>
        <end position="436"/>
    </location>
</feature>
<keyword evidence="3 8" id="KW-0812">Transmembrane</keyword>
<comment type="caution">
    <text evidence="10">The sequence shown here is derived from an EMBL/GenBank/DDBJ whole genome shotgun (WGS) entry which is preliminary data.</text>
</comment>
<evidence type="ECO:0000256" key="5">
    <source>
        <dbReference type="ARBA" id="ARBA00023065"/>
    </source>
</evidence>
<evidence type="ECO:0000256" key="6">
    <source>
        <dbReference type="ARBA" id="ARBA00023136"/>
    </source>
</evidence>
<feature type="transmembrane region" description="Helical" evidence="8">
    <location>
        <begin position="98"/>
        <end position="118"/>
    </location>
</feature>
<feature type="transmembrane region" description="Helical" evidence="8">
    <location>
        <begin position="205"/>
        <end position="229"/>
    </location>
</feature>
<feature type="transmembrane region" description="Helical" evidence="8">
    <location>
        <begin position="355"/>
        <end position="376"/>
    </location>
</feature>
<feature type="transmembrane region" description="Helical" evidence="8">
    <location>
        <begin position="130"/>
        <end position="153"/>
    </location>
</feature>
<dbReference type="AlphaFoldDB" id="A0AAV9HM24"/>
<feature type="transmembrane region" description="Helical" evidence="8">
    <location>
        <begin position="65"/>
        <end position="86"/>
    </location>
</feature>
<evidence type="ECO:0000313" key="11">
    <source>
        <dbReference type="Proteomes" id="UP001321749"/>
    </source>
</evidence>
<feature type="region of interest" description="Disordered" evidence="7">
    <location>
        <begin position="745"/>
        <end position="788"/>
    </location>
</feature>
<reference evidence="10" key="1">
    <citation type="journal article" date="2023" name="Mol. Phylogenet. Evol.">
        <title>Genome-scale phylogeny and comparative genomics of the fungal order Sordariales.</title>
        <authorList>
            <person name="Hensen N."/>
            <person name="Bonometti L."/>
            <person name="Westerberg I."/>
            <person name="Brannstrom I.O."/>
            <person name="Guillou S."/>
            <person name="Cros-Aarteil S."/>
            <person name="Calhoun S."/>
            <person name="Haridas S."/>
            <person name="Kuo A."/>
            <person name="Mondo S."/>
            <person name="Pangilinan J."/>
            <person name="Riley R."/>
            <person name="LaButti K."/>
            <person name="Andreopoulos B."/>
            <person name="Lipzen A."/>
            <person name="Chen C."/>
            <person name="Yan M."/>
            <person name="Daum C."/>
            <person name="Ng V."/>
            <person name="Clum A."/>
            <person name="Steindorff A."/>
            <person name="Ohm R.A."/>
            <person name="Martin F."/>
            <person name="Silar P."/>
            <person name="Natvig D.O."/>
            <person name="Lalanne C."/>
            <person name="Gautier V."/>
            <person name="Ament-Velasquez S.L."/>
            <person name="Kruys A."/>
            <person name="Hutchinson M.I."/>
            <person name="Powell A.J."/>
            <person name="Barry K."/>
            <person name="Miller A.N."/>
            <person name="Grigoriev I.V."/>
            <person name="Debuchy R."/>
            <person name="Gladieux P."/>
            <person name="Hiltunen Thoren M."/>
            <person name="Johannesson H."/>
        </authorList>
    </citation>
    <scope>NUCLEOTIDE SEQUENCE</scope>
    <source>
        <strain evidence="10">PSN324</strain>
    </source>
</reference>
<keyword evidence="4 8" id="KW-1133">Transmembrane helix</keyword>
<evidence type="ECO:0000256" key="7">
    <source>
        <dbReference type="SAM" id="MobiDB-lite"/>
    </source>
</evidence>
<organism evidence="10 11">
    <name type="scientific">Cladorrhinum samala</name>
    <dbReference type="NCBI Taxonomy" id="585594"/>
    <lineage>
        <taxon>Eukaryota</taxon>
        <taxon>Fungi</taxon>
        <taxon>Dikarya</taxon>
        <taxon>Ascomycota</taxon>
        <taxon>Pezizomycotina</taxon>
        <taxon>Sordariomycetes</taxon>
        <taxon>Sordariomycetidae</taxon>
        <taxon>Sordariales</taxon>
        <taxon>Podosporaceae</taxon>
        <taxon>Cladorrhinum</taxon>
    </lineage>
</organism>
<evidence type="ECO:0000256" key="4">
    <source>
        <dbReference type="ARBA" id="ARBA00022989"/>
    </source>
</evidence>
<proteinExistence type="predicted"/>
<reference evidence="10" key="2">
    <citation type="submission" date="2023-06" db="EMBL/GenBank/DDBJ databases">
        <authorList>
            <consortium name="Lawrence Berkeley National Laboratory"/>
            <person name="Mondo S.J."/>
            <person name="Hensen N."/>
            <person name="Bonometti L."/>
            <person name="Westerberg I."/>
            <person name="Brannstrom I.O."/>
            <person name="Guillou S."/>
            <person name="Cros-Aarteil S."/>
            <person name="Calhoun S."/>
            <person name="Haridas S."/>
            <person name="Kuo A."/>
            <person name="Pangilinan J."/>
            <person name="Riley R."/>
            <person name="Labutti K."/>
            <person name="Andreopoulos B."/>
            <person name="Lipzen A."/>
            <person name="Chen C."/>
            <person name="Yanf M."/>
            <person name="Daum C."/>
            <person name="Ng V."/>
            <person name="Clum A."/>
            <person name="Steindorff A."/>
            <person name="Ohm R."/>
            <person name="Martin F."/>
            <person name="Silar P."/>
            <person name="Natvig D."/>
            <person name="Lalanne C."/>
            <person name="Gautier V."/>
            <person name="Ament-Velasquez S.L."/>
            <person name="Kruys A."/>
            <person name="Hutchinson M.I."/>
            <person name="Powell A.J."/>
            <person name="Barry K."/>
            <person name="Miller A.N."/>
            <person name="Grigoriev I.V."/>
            <person name="Debuchy R."/>
            <person name="Gladieux P."/>
            <person name="Thoren M.H."/>
            <person name="Johannesson H."/>
        </authorList>
    </citation>
    <scope>NUCLEOTIDE SEQUENCE</scope>
    <source>
        <strain evidence="10">PSN324</strain>
    </source>
</reference>
<evidence type="ECO:0000313" key="10">
    <source>
        <dbReference type="EMBL" id="KAK4461830.1"/>
    </source>
</evidence>
<protein>
    <submittedName>
        <fullName evidence="10">Transporter</fullName>
    </submittedName>
</protein>
<gene>
    <name evidence="10" type="ORF">QBC42DRAFT_306081</name>
</gene>
<feature type="transmembrane region" description="Helical" evidence="8">
    <location>
        <begin position="36"/>
        <end position="53"/>
    </location>
</feature>
<dbReference type="PANTHER" id="PTHR32468">
    <property type="entry name" value="CATION/H + ANTIPORTER"/>
    <property type="match status" value="1"/>
</dbReference>
<dbReference type="InterPro" id="IPR050794">
    <property type="entry name" value="CPA2_transporter"/>
</dbReference>
<sequence>MAGGDISSTAAGSGAPPQAGILEGVNPIAYTPSNPIALFIIQAIIVIIFCQLLHYPLRLLHQPRVIAEVIGGIILGPSVMMRIPGFKSTIFPPESMPVFSNVANLGLIIFLFLVALEVDIRLFTQNWKAALSVGMAGMILPFGLGFGIAYGIYHQFHLTDIAPGKEPISFGVYGLFIGTALSITAFPVLCRILSELNLLRSSVGVTTLAAGIGNDVTGWVLLALCVALVNNASGLAALWALLCCIGWTLLLVFVVRPPFIWLLKRTGSLHNGPTQGMVALTMLLTLASSWFTGIIGVHPIFGAFLVGLICPHDGGFAIKLTEKIEDLISVLFLPLYFALSGLNTNLGLLSDGTTWGYVIGIIACAFSGKIIGGTLAARANKLLWRESLTIGALMSCKGLVELIVLNIGYQAGILSARTFSMFVVMALVTTVATTPITKALYPPWYQKKVERWRRGEIDWDGNPLDPSEPDHGTSSVATSAGSQIRRLMVHLRLDSLPSLFTFITLLSAEGTAKTVKHETPEGESQDTEIQIKKRPLEVHGLRVLELTDRTSSVMHLTEGEDFYSLRDPVVNAFRTFSQLHDVAVSGRVSVVPADAYAETLMGQASDVSSDFALIPWGEAGSMTEDQSFPVSVNTSERFKSVTHLDFINQTFEKAVSTCNTGIFIDNGFGGITKPVDRPDLARTRSAISLRSHRDMAALPVANKSHHIFFPFFGGIDDRVALRIVLQLAKNPHVTATVIRLNWHDGGEKAKGSKSTTAPSVSSETKTVVESQEKGTVTPPTEVLKKDSSEQDTALFTSIRKSLPEDLAERVKFTESSISPESALAEVLLLAQQTVGLDPKNAGDVVVLGRRHAMLDENVGTVASGSTLTPDMKRTVGAVADQMVTTGIKASVLVVQAGGKGLET</sequence>
<accession>A0AAV9HM24</accession>
<feature type="transmembrane region" description="Helical" evidence="8">
    <location>
        <begin position="330"/>
        <end position="349"/>
    </location>
</feature>
<dbReference type="InterPro" id="IPR038770">
    <property type="entry name" value="Na+/solute_symporter_sf"/>
</dbReference>
<dbReference type="Pfam" id="PF00999">
    <property type="entry name" value="Na_H_Exchanger"/>
    <property type="match status" value="1"/>
</dbReference>
<dbReference type="GO" id="GO:0015297">
    <property type="term" value="F:antiporter activity"/>
    <property type="evidence" value="ECO:0007669"/>
    <property type="project" value="InterPro"/>
</dbReference>
<dbReference type="GO" id="GO:0016020">
    <property type="term" value="C:membrane"/>
    <property type="evidence" value="ECO:0007669"/>
    <property type="project" value="UniProtKB-SubCell"/>
</dbReference>
<feature type="transmembrane region" description="Helical" evidence="8">
    <location>
        <begin position="388"/>
        <end position="409"/>
    </location>
</feature>
<feature type="transmembrane region" description="Helical" evidence="8">
    <location>
        <begin position="173"/>
        <end position="193"/>
    </location>
</feature>
<comment type="subcellular location">
    <subcellularLocation>
        <location evidence="1">Membrane</location>
        <topology evidence="1">Multi-pass membrane protein</topology>
    </subcellularLocation>
</comment>
<dbReference type="InterPro" id="IPR006153">
    <property type="entry name" value="Cation/H_exchanger_TM"/>
</dbReference>
<dbReference type="Gene3D" id="1.20.1530.20">
    <property type="match status" value="1"/>
</dbReference>
<dbReference type="Proteomes" id="UP001321749">
    <property type="component" value="Unassembled WGS sequence"/>
</dbReference>
<dbReference type="GO" id="GO:1902600">
    <property type="term" value="P:proton transmembrane transport"/>
    <property type="evidence" value="ECO:0007669"/>
    <property type="project" value="InterPro"/>
</dbReference>
<name>A0AAV9HM24_9PEZI</name>
<evidence type="ECO:0000256" key="2">
    <source>
        <dbReference type="ARBA" id="ARBA00022448"/>
    </source>
</evidence>
<dbReference type="EMBL" id="MU864983">
    <property type="protein sequence ID" value="KAK4461830.1"/>
    <property type="molecule type" value="Genomic_DNA"/>
</dbReference>
<keyword evidence="11" id="KW-1185">Reference proteome</keyword>
<evidence type="ECO:0000256" key="8">
    <source>
        <dbReference type="SAM" id="Phobius"/>
    </source>
</evidence>
<keyword evidence="5" id="KW-0406">Ion transport</keyword>